<proteinExistence type="predicted"/>
<dbReference type="AlphaFoldDB" id="A0A8J2KKX1"/>
<dbReference type="PANTHER" id="PTHR22600:SF21">
    <property type="entry name" value="BETA-HEXOSAMINIDASE A"/>
    <property type="match status" value="1"/>
</dbReference>
<keyword evidence="4" id="KW-1185">Reference proteome</keyword>
<dbReference type="InterPro" id="IPR025705">
    <property type="entry name" value="Beta_hexosaminidase_sua/sub"/>
</dbReference>
<evidence type="ECO:0000256" key="1">
    <source>
        <dbReference type="ARBA" id="ARBA00022801"/>
    </source>
</evidence>
<keyword evidence="1" id="KW-0378">Hydrolase</keyword>
<dbReference type="GO" id="GO:0005764">
    <property type="term" value="C:lysosome"/>
    <property type="evidence" value="ECO:0007669"/>
    <property type="project" value="TreeGrafter"/>
</dbReference>
<dbReference type="EMBL" id="CAJVCH010434270">
    <property type="protein sequence ID" value="CAG7818933.1"/>
    <property type="molecule type" value="Genomic_DNA"/>
</dbReference>
<evidence type="ECO:0000313" key="3">
    <source>
        <dbReference type="EMBL" id="CAG7818933.1"/>
    </source>
</evidence>
<feature type="non-terminal residue" evidence="3">
    <location>
        <position position="1"/>
    </location>
</feature>
<protein>
    <recommendedName>
        <fullName evidence="2">Glycoside hydrolase family 20 catalytic domain-containing protein</fullName>
    </recommendedName>
</protein>
<comment type="caution">
    <text evidence="3">The sequence shown here is derived from an EMBL/GenBank/DDBJ whole genome shotgun (WGS) entry which is preliminary data.</text>
</comment>
<evidence type="ECO:0000259" key="2">
    <source>
        <dbReference type="Pfam" id="PF00728"/>
    </source>
</evidence>
<name>A0A8J2KKX1_9HEXA</name>
<dbReference type="GO" id="GO:0005975">
    <property type="term" value="P:carbohydrate metabolic process"/>
    <property type="evidence" value="ECO:0007669"/>
    <property type="project" value="InterPro"/>
</dbReference>
<reference evidence="3" key="1">
    <citation type="submission" date="2021-06" db="EMBL/GenBank/DDBJ databases">
        <authorList>
            <person name="Hodson N. C."/>
            <person name="Mongue J. A."/>
            <person name="Jaron S. K."/>
        </authorList>
    </citation>
    <scope>NUCLEOTIDE SEQUENCE</scope>
</reference>
<evidence type="ECO:0000313" key="4">
    <source>
        <dbReference type="Proteomes" id="UP000708208"/>
    </source>
</evidence>
<dbReference type="Proteomes" id="UP000708208">
    <property type="component" value="Unassembled WGS sequence"/>
</dbReference>
<dbReference type="GO" id="GO:0030203">
    <property type="term" value="P:glycosaminoglycan metabolic process"/>
    <property type="evidence" value="ECO:0007669"/>
    <property type="project" value="TreeGrafter"/>
</dbReference>
<dbReference type="GO" id="GO:0004563">
    <property type="term" value="F:beta-N-acetylhexosaminidase activity"/>
    <property type="evidence" value="ECO:0007669"/>
    <property type="project" value="InterPro"/>
</dbReference>
<feature type="domain" description="Glycoside hydrolase family 20 catalytic" evidence="2">
    <location>
        <begin position="2"/>
        <end position="108"/>
    </location>
</feature>
<organism evidence="3 4">
    <name type="scientific">Allacma fusca</name>
    <dbReference type="NCBI Taxonomy" id="39272"/>
    <lineage>
        <taxon>Eukaryota</taxon>
        <taxon>Metazoa</taxon>
        <taxon>Ecdysozoa</taxon>
        <taxon>Arthropoda</taxon>
        <taxon>Hexapoda</taxon>
        <taxon>Collembola</taxon>
        <taxon>Symphypleona</taxon>
        <taxon>Sminthuridae</taxon>
        <taxon>Allacma</taxon>
    </lineage>
</organism>
<dbReference type="GO" id="GO:0006689">
    <property type="term" value="P:ganglioside catabolic process"/>
    <property type="evidence" value="ECO:0007669"/>
    <property type="project" value="TreeGrafter"/>
</dbReference>
<dbReference type="OrthoDB" id="428480at2759"/>
<dbReference type="Pfam" id="PF00728">
    <property type="entry name" value="Glyco_hydro_20"/>
    <property type="match status" value="1"/>
</dbReference>
<gene>
    <name evidence="3" type="ORF">AFUS01_LOCUS29410</name>
</gene>
<dbReference type="InterPro" id="IPR015883">
    <property type="entry name" value="Glyco_hydro_20_cat"/>
</dbReference>
<dbReference type="PANTHER" id="PTHR22600">
    <property type="entry name" value="BETA-HEXOSAMINIDASE"/>
    <property type="match status" value="1"/>
</dbReference>
<dbReference type="GO" id="GO:0016020">
    <property type="term" value="C:membrane"/>
    <property type="evidence" value="ECO:0007669"/>
    <property type="project" value="TreeGrafter"/>
</dbReference>
<sequence length="161" mass="18623">DKNVIVQVWKSPERGHPKSWQAYLQMVLDKGYEVLLSACWYVNYLKYGQTWRDYYNCDPLSLPNITESQKEMILGGEAAIWAEYVDSTNVVARLFPYIGAVAEKLWSPFGASTIDDALWRLDEHRCRMLGRGIQAQPLITSYCFPEEATNYNYNKPTLNIK</sequence>
<accession>A0A8J2KKX1</accession>